<keyword evidence="1" id="KW-1133">Transmembrane helix</keyword>
<gene>
    <name evidence="2" type="ORF">MNB_SV-4-1330</name>
</gene>
<protein>
    <submittedName>
        <fullName evidence="2">Uncharacterized protein</fullName>
    </submittedName>
</protein>
<name>A0A1W1E9J5_9ZZZZ</name>
<feature type="transmembrane region" description="Helical" evidence="1">
    <location>
        <begin position="16"/>
        <end position="34"/>
    </location>
</feature>
<organism evidence="2">
    <name type="scientific">hydrothermal vent metagenome</name>
    <dbReference type="NCBI Taxonomy" id="652676"/>
    <lineage>
        <taxon>unclassified sequences</taxon>
        <taxon>metagenomes</taxon>
        <taxon>ecological metagenomes</taxon>
    </lineage>
</organism>
<dbReference type="EMBL" id="FPIB01000016">
    <property type="protein sequence ID" value="SFV90436.1"/>
    <property type="molecule type" value="Genomic_DNA"/>
</dbReference>
<sequence length="86" mass="10107">MARKEERRSCSKLKPWIYFLMEMTIFVMGGYIIMRLVGEPYGQGIGVLFVIGMTYKTRAVQRLERVLERTEEVRRVKIIAKYGLDS</sequence>
<keyword evidence="1" id="KW-0472">Membrane</keyword>
<reference evidence="2" key="1">
    <citation type="submission" date="2016-10" db="EMBL/GenBank/DDBJ databases">
        <authorList>
            <person name="de Groot N.N."/>
        </authorList>
    </citation>
    <scope>NUCLEOTIDE SEQUENCE</scope>
</reference>
<keyword evidence="1" id="KW-0812">Transmembrane</keyword>
<evidence type="ECO:0000313" key="2">
    <source>
        <dbReference type="EMBL" id="SFV90436.1"/>
    </source>
</evidence>
<proteinExistence type="predicted"/>
<evidence type="ECO:0000256" key="1">
    <source>
        <dbReference type="SAM" id="Phobius"/>
    </source>
</evidence>
<accession>A0A1W1E9J5</accession>
<dbReference type="AlphaFoldDB" id="A0A1W1E9J5"/>